<dbReference type="AlphaFoldDB" id="M7ZG83"/>
<proteinExistence type="predicted"/>
<reference evidence="1" key="1">
    <citation type="journal article" date="2013" name="Nature">
        <title>Draft genome of the wheat A-genome progenitor Triticum urartu.</title>
        <authorList>
            <person name="Ling H.Q."/>
            <person name="Zhao S."/>
            <person name="Liu D."/>
            <person name="Wang J."/>
            <person name="Sun H."/>
            <person name="Zhang C."/>
            <person name="Fan H."/>
            <person name="Li D."/>
            <person name="Dong L."/>
            <person name="Tao Y."/>
            <person name="Gao C."/>
            <person name="Wu H."/>
            <person name="Li Y."/>
            <person name="Cui Y."/>
            <person name="Guo X."/>
            <person name="Zheng S."/>
            <person name="Wang B."/>
            <person name="Yu K."/>
            <person name="Liang Q."/>
            <person name="Yang W."/>
            <person name="Lou X."/>
            <person name="Chen J."/>
            <person name="Feng M."/>
            <person name="Jian J."/>
            <person name="Zhang X."/>
            <person name="Luo G."/>
            <person name="Jiang Y."/>
            <person name="Liu J."/>
            <person name="Wang Z."/>
            <person name="Sha Y."/>
            <person name="Zhang B."/>
            <person name="Wu H."/>
            <person name="Tang D."/>
            <person name="Shen Q."/>
            <person name="Xue P."/>
            <person name="Zou S."/>
            <person name="Wang X."/>
            <person name="Liu X."/>
            <person name="Wang F."/>
            <person name="Yang Y."/>
            <person name="An X."/>
            <person name="Dong Z."/>
            <person name="Zhang K."/>
            <person name="Zhang X."/>
            <person name="Luo M.C."/>
            <person name="Dvorak J."/>
            <person name="Tong Y."/>
            <person name="Wang J."/>
            <person name="Yang H."/>
            <person name="Li Z."/>
            <person name="Wang D."/>
            <person name="Zhang A."/>
            <person name="Wang J."/>
        </authorList>
    </citation>
    <scope>NUCLEOTIDE SEQUENCE</scope>
</reference>
<dbReference type="EMBL" id="KD220352">
    <property type="protein sequence ID" value="EMS51415.1"/>
    <property type="molecule type" value="Genomic_DNA"/>
</dbReference>
<sequence length="94" mass="9346">MAMATAEGDSIEFPVDRFPLPDLAGGDPFVTAGITKTLVCAAAESSIGDAGEAAVTGDVARIGRAGGRAPSRLGEGRRLVLLAARVPAPQGAGQ</sequence>
<gene>
    <name evidence="1" type="ORF">TRIUR3_04937</name>
</gene>
<evidence type="ECO:0000313" key="1">
    <source>
        <dbReference type="EMBL" id="EMS51415.1"/>
    </source>
</evidence>
<organism evidence="1">
    <name type="scientific">Triticum urartu</name>
    <name type="common">Red wild einkorn</name>
    <name type="synonym">Crithodium urartu</name>
    <dbReference type="NCBI Taxonomy" id="4572"/>
    <lineage>
        <taxon>Eukaryota</taxon>
        <taxon>Viridiplantae</taxon>
        <taxon>Streptophyta</taxon>
        <taxon>Embryophyta</taxon>
        <taxon>Tracheophyta</taxon>
        <taxon>Spermatophyta</taxon>
        <taxon>Magnoliopsida</taxon>
        <taxon>Liliopsida</taxon>
        <taxon>Poales</taxon>
        <taxon>Poaceae</taxon>
        <taxon>BOP clade</taxon>
        <taxon>Pooideae</taxon>
        <taxon>Triticodae</taxon>
        <taxon>Triticeae</taxon>
        <taxon>Triticinae</taxon>
        <taxon>Triticum</taxon>
    </lineage>
</organism>
<accession>M7ZG83</accession>
<name>M7ZG83_TRIUA</name>
<protein>
    <submittedName>
        <fullName evidence="1">Uncharacterized protein</fullName>
    </submittedName>
</protein>